<dbReference type="AlphaFoldDB" id="A0A2T1LT32"/>
<evidence type="ECO:0000313" key="2">
    <source>
        <dbReference type="Proteomes" id="UP000239001"/>
    </source>
</evidence>
<dbReference type="InterPro" id="IPR008840">
    <property type="entry name" value="Sipho_Gp157"/>
</dbReference>
<proteinExistence type="predicted"/>
<evidence type="ECO:0000313" key="1">
    <source>
        <dbReference type="EMBL" id="PSF33477.1"/>
    </source>
</evidence>
<gene>
    <name evidence="1" type="ORF">C7H19_20120</name>
</gene>
<dbReference type="EMBL" id="PXOH01000030">
    <property type="protein sequence ID" value="PSF33477.1"/>
    <property type="molecule type" value="Genomic_DNA"/>
</dbReference>
<organism evidence="1 2">
    <name type="scientific">Aphanothece hegewaldii CCALA 016</name>
    <dbReference type="NCBI Taxonomy" id="2107694"/>
    <lineage>
        <taxon>Bacteria</taxon>
        <taxon>Bacillati</taxon>
        <taxon>Cyanobacteriota</taxon>
        <taxon>Cyanophyceae</taxon>
        <taxon>Oscillatoriophycideae</taxon>
        <taxon>Chroococcales</taxon>
        <taxon>Aphanothecaceae</taxon>
        <taxon>Aphanothece</taxon>
    </lineage>
</organism>
<sequence>MLESLYQLDVELELILDHLESDDEQSRTFAESHLEEHLFPQIEEKIDSYTTAIRKYETKVKYQKEEAQRIQSLANTNETTVKWLKSKLQEFMERRFEKLGERGKKLEGKLSKVSLCTNGGHPPIWINPNLKEQDFPQEYLEYIPRLKRAELIDATINLGEIRDLQGRLIAKVMPRTYHIRIK</sequence>
<comment type="caution">
    <text evidence="1">The sequence shown here is derived from an EMBL/GenBank/DDBJ whole genome shotgun (WGS) entry which is preliminary data.</text>
</comment>
<evidence type="ECO:0008006" key="3">
    <source>
        <dbReference type="Google" id="ProtNLM"/>
    </source>
</evidence>
<reference evidence="1 2" key="2">
    <citation type="submission" date="2018-03" db="EMBL/GenBank/DDBJ databases">
        <authorList>
            <person name="Keele B.F."/>
        </authorList>
    </citation>
    <scope>NUCLEOTIDE SEQUENCE [LARGE SCALE GENOMIC DNA]</scope>
    <source>
        <strain evidence="1 2">CCALA 016</strain>
    </source>
</reference>
<dbReference type="OrthoDB" id="425370at2"/>
<keyword evidence="2" id="KW-1185">Reference proteome</keyword>
<dbReference type="Proteomes" id="UP000239001">
    <property type="component" value="Unassembled WGS sequence"/>
</dbReference>
<dbReference type="Pfam" id="PF05565">
    <property type="entry name" value="Sipho_Gp157"/>
    <property type="match status" value="1"/>
</dbReference>
<protein>
    <recommendedName>
        <fullName evidence="3">Siphovirus Gp157 family protein</fullName>
    </recommendedName>
</protein>
<accession>A0A2T1LT32</accession>
<reference evidence="1 2" key="1">
    <citation type="submission" date="2018-03" db="EMBL/GenBank/DDBJ databases">
        <title>The ancient ancestry and fast evolution of plastids.</title>
        <authorList>
            <person name="Moore K.R."/>
            <person name="Magnabosco C."/>
            <person name="Momper L."/>
            <person name="Gold D.A."/>
            <person name="Bosak T."/>
            <person name="Fournier G.P."/>
        </authorList>
    </citation>
    <scope>NUCLEOTIDE SEQUENCE [LARGE SCALE GENOMIC DNA]</scope>
    <source>
        <strain evidence="1 2">CCALA 016</strain>
    </source>
</reference>
<dbReference type="RefSeq" id="WP_106458710.1">
    <property type="nucleotide sequence ID" value="NZ_PXOH01000030.1"/>
</dbReference>
<name>A0A2T1LT32_9CHRO</name>